<reference evidence="1 2" key="1">
    <citation type="submission" date="2018-12" db="EMBL/GenBank/DDBJ databases">
        <authorList>
            <person name="Li A."/>
            <person name="Zhang M."/>
            <person name="Zhu H."/>
        </authorList>
    </citation>
    <scope>NUCLEOTIDE SEQUENCE [LARGE SCALE GENOMIC DNA]</scope>
    <source>
        <strain evidence="1 2">R04H25</strain>
    </source>
</reference>
<dbReference type="RefSeq" id="WP_128353172.1">
    <property type="nucleotide sequence ID" value="NZ_CAXBCQ010000030.1"/>
</dbReference>
<dbReference type="AlphaFoldDB" id="A0A443YVM8"/>
<comment type="caution">
    <text evidence="1">The sequence shown here is derived from an EMBL/GenBank/DDBJ whole genome shotgun (WGS) entry which is preliminary data.</text>
</comment>
<dbReference type="Proteomes" id="UP000288789">
    <property type="component" value="Unassembled WGS sequence"/>
</dbReference>
<keyword evidence="2" id="KW-1185">Reference proteome</keyword>
<sequence>MKEFDFTLKFAFSEVSADAQDYLALLFEAGCDDAIVGIGKQGRVALQFSREAKDAYGAISSAINDVKRAIPNARLIEATPDFVGLSDIAKLLGCSRQYIRKLMTENESFPLPVHSGKTEIWHLCRFLDWYEVEHKKQVEYTVREVASINMQINLANELSQLDLETQHRVVP</sequence>
<keyword evidence="1" id="KW-0238">DNA-binding</keyword>
<dbReference type="GO" id="GO:0003677">
    <property type="term" value="F:DNA binding"/>
    <property type="evidence" value="ECO:0007669"/>
    <property type="project" value="UniProtKB-KW"/>
</dbReference>
<dbReference type="OrthoDB" id="7860618at2"/>
<evidence type="ECO:0000313" key="1">
    <source>
        <dbReference type="EMBL" id="RWU08000.1"/>
    </source>
</evidence>
<proteinExistence type="predicted"/>
<organism evidence="1 2">
    <name type="scientific">Pseudidiomarina gelatinasegens</name>
    <dbReference type="NCBI Taxonomy" id="2487740"/>
    <lineage>
        <taxon>Bacteria</taxon>
        <taxon>Pseudomonadati</taxon>
        <taxon>Pseudomonadota</taxon>
        <taxon>Gammaproteobacteria</taxon>
        <taxon>Alteromonadales</taxon>
        <taxon>Idiomarinaceae</taxon>
        <taxon>Pseudidiomarina</taxon>
    </lineage>
</organism>
<accession>A0A443YVM8</accession>
<name>A0A443YVM8_9GAMM</name>
<dbReference type="EMBL" id="RSFE01000014">
    <property type="protein sequence ID" value="RWU08000.1"/>
    <property type="molecule type" value="Genomic_DNA"/>
</dbReference>
<gene>
    <name evidence="1" type="ORF">EGC76_11635</name>
</gene>
<evidence type="ECO:0000313" key="2">
    <source>
        <dbReference type="Proteomes" id="UP000288789"/>
    </source>
</evidence>
<protein>
    <submittedName>
        <fullName evidence="1">DNA-binding protein</fullName>
    </submittedName>
</protein>